<comment type="caution">
    <text evidence="1">The sequence shown here is derived from an EMBL/GenBank/DDBJ whole genome shotgun (WGS) entry which is preliminary data.</text>
</comment>
<dbReference type="AlphaFoldDB" id="A0AAW2R1V0"/>
<evidence type="ECO:0000313" key="1">
    <source>
        <dbReference type="EMBL" id="KAL0374190.1"/>
    </source>
</evidence>
<sequence length="142" mass="15406">MRIPLDNKFRCVGSAFLQQRQANSWTFGGTFSSQMNRHFPVYPSTFTTLDPASSFPLSAKLYALRIENAPLAPKCHCNESKVGAGLVEICKMHSASMLVNSAWINPSFQLRSSQSRSETVAEGGKKTGLAISLNVGGRGNHG</sequence>
<reference evidence="1" key="1">
    <citation type="submission" date="2020-06" db="EMBL/GenBank/DDBJ databases">
        <authorList>
            <person name="Li T."/>
            <person name="Hu X."/>
            <person name="Zhang T."/>
            <person name="Song X."/>
            <person name="Zhang H."/>
            <person name="Dai N."/>
            <person name="Sheng W."/>
            <person name="Hou X."/>
            <person name="Wei L."/>
        </authorList>
    </citation>
    <scope>NUCLEOTIDE SEQUENCE</scope>
    <source>
        <strain evidence="1">G02</strain>
        <tissue evidence="1">Leaf</tissue>
    </source>
</reference>
<name>A0AAW2R1V0_SESRA</name>
<organism evidence="1">
    <name type="scientific">Sesamum radiatum</name>
    <name type="common">Black benniseed</name>
    <dbReference type="NCBI Taxonomy" id="300843"/>
    <lineage>
        <taxon>Eukaryota</taxon>
        <taxon>Viridiplantae</taxon>
        <taxon>Streptophyta</taxon>
        <taxon>Embryophyta</taxon>
        <taxon>Tracheophyta</taxon>
        <taxon>Spermatophyta</taxon>
        <taxon>Magnoliopsida</taxon>
        <taxon>eudicotyledons</taxon>
        <taxon>Gunneridae</taxon>
        <taxon>Pentapetalae</taxon>
        <taxon>asterids</taxon>
        <taxon>lamiids</taxon>
        <taxon>Lamiales</taxon>
        <taxon>Pedaliaceae</taxon>
        <taxon>Sesamum</taxon>
    </lineage>
</organism>
<dbReference type="EMBL" id="JACGWJ010000014">
    <property type="protein sequence ID" value="KAL0374190.1"/>
    <property type="molecule type" value="Genomic_DNA"/>
</dbReference>
<accession>A0AAW2R1V0</accession>
<reference evidence="1" key="2">
    <citation type="journal article" date="2024" name="Plant">
        <title>Genomic evolution and insights into agronomic trait innovations of Sesamum species.</title>
        <authorList>
            <person name="Miao H."/>
            <person name="Wang L."/>
            <person name="Qu L."/>
            <person name="Liu H."/>
            <person name="Sun Y."/>
            <person name="Le M."/>
            <person name="Wang Q."/>
            <person name="Wei S."/>
            <person name="Zheng Y."/>
            <person name="Lin W."/>
            <person name="Duan Y."/>
            <person name="Cao H."/>
            <person name="Xiong S."/>
            <person name="Wang X."/>
            <person name="Wei L."/>
            <person name="Li C."/>
            <person name="Ma Q."/>
            <person name="Ju M."/>
            <person name="Zhao R."/>
            <person name="Li G."/>
            <person name="Mu C."/>
            <person name="Tian Q."/>
            <person name="Mei H."/>
            <person name="Zhang T."/>
            <person name="Gao T."/>
            <person name="Zhang H."/>
        </authorList>
    </citation>
    <scope>NUCLEOTIDE SEQUENCE</scope>
    <source>
        <strain evidence="1">G02</strain>
    </source>
</reference>
<gene>
    <name evidence="1" type="ORF">Sradi_3334700</name>
</gene>
<proteinExistence type="predicted"/>
<protein>
    <submittedName>
        <fullName evidence="1">Uncharacterized protein</fullName>
    </submittedName>
</protein>